<proteinExistence type="predicted"/>
<feature type="domain" description="EamA" evidence="6">
    <location>
        <begin position="18"/>
        <end position="150"/>
    </location>
</feature>
<dbReference type="Proteomes" id="UP000078295">
    <property type="component" value="Unassembled WGS sequence"/>
</dbReference>
<keyword evidence="4 5" id="KW-0472">Membrane</keyword>
<organism evidence="7 8">
    <name type="scientific">Moraxella catarrhalis</name>
    <name type="common">Branhamella catarrhalis</name>
    <dbReference type="NCBI Taxonomy" id="480"/>
    <lineage>
        <taxon>Bacteria</taxon>
        <taxon>Pseudomonadati</taxon>
        <taxon>Pseudomonadota</taxon>
        <taxon>Gammaproteobacteria</taxon>
        <taxon>Moraxellales</taxon>
        <taxon>Moraxellaceae</taxon>
        <taxon>Moraxella</taxon>
    </lineage>
</organism>
<evidence type="ECO:0000256" key="4">
    <source>
        <dbReference type="ARBA" id="ARBA00023136"/>
    </source>
</evidence>
<dbReference type="EMBL" id="LXHQ01000026">
    <property type="protein sequence ID" value="OAV25903.1"/>
    <property type="molecule type" value="Genomic_DNA"/>
</dbReference>
<dbReference type="Pfam" id="PF00892">
    <property type="entry name" value="EamA"/>
    <property type="match status" value="2"/>
</dbReference>
<feature type="transmembrane region" description="Helical" evidence="5">
    <location>
        <begin position="82"/>
        <end position="103"/>
    </location>
</feature>
<keyword evidence="3 5" id="KW-1133">Transmembrane helix</keyword>
<reference evidence="7 8" key="1">
    <citation type="journal article" date="2016" name="Genome Biol. Evol.">
        <title>Comparative Genomic Analyses of the Moraxella catarrhalis Serosensitive and Seroresistant Lineages Demonstrate Their Independent Evolution.</title>
        <authorList>
            <person name="Earl J.P."/>
            <person name="de Vries S.P."/>
            <person name="Ahmed A."/>
            <person name="Powell E."/>
            <person name="Schultz M.P."/>
            <person name="Hermans P.W."/>
            <person name="Hill D.J."/>
            <person name="Zhou Z."/>
            <person name="Constantinidou C.I."/>
            <person name="Hu F.Z."/>
            <person name="Bootsma H.J."/>
            <person name="Ehrlich G.D."/>
        </authorList>
    </citation>
    <scope>NUCLEOTIDE SEQUENCE [LARGE SCALE GENOMIC DNA]</scope>
    <source>
        <strain evidence="7 8">F23</strain>
    </source>
</reference>
<evidence type="ECO:0000256" key="5">
    <source>
        <dbReference type="SAM" id="Phobius"/>
    </source>
</evidence>
<evidence type="ECO:0000259" key="6">
    <source>
        <dbReference type="Pfam" id="PF00892"/>
    </source>
</evidence>
<protein>
    <recommendedName>
        <fullName evidence="6">EamA domain-containing protein</fullName>
    </recommendedName>
</protein>
<comment type="subcellular location">
    <subcellularLocation>
        <location evidence="1">Membrane</location>
        <topology evidence="1">Multi-pass membrane protein</topology>
    </subcellularLocation>
</comment>
<dbReference type="InterPro" id="IPR037185">
    <property type="entry name" value="EmrE-like"/>
</dbReference>
<evidence type="ECO:0000256" key="2">
    <source>
        <dbReference type="ARBA" id="ARBA00022692"/>
    </source>
</evidence>
<feature type="transmembrane region" description="Helical" evidence="5">
    <location>
        <begin position="109"/>
        <end position="127"/>
    </location>
</feature>
<feature type="transmembrane region" description="Helical" evidence="5">
    <location>
        <begin position="52"/>
        <end position="70"/>
    </location>
</feature>
<name>A0AB36DPD8_MORCA</name>
<feature type="transmembrane region" description="Helical" evidence="5">
    <location>
        <begin position="158"/>
        <end position="177"/>
    </location>
</feature>
<dbReference type="SUPFAM" id="SSF103481">
    <property type="entry name" value="Multidrug resistance efflux transporter EmrE"/>
    <property type="match status" value="2"/>
</dbReference>
<feature type="transmembrane region" description="Helical" evidence="5">
    <location>
        <begin position="189"/>
        <end position="214"/>
    </location>
</feature>
<dbReference type="PANTHER" id="PTHR22911:SF6">
    <property type="entry name" value="SOLUTE CARRIER FAMILY 35 MEMBER G1"/>
    <property type="match status" value="1"/>
</dbReference>
<evidence type="ECO:0000256" key="3">
    <source>
        <dbReference type="ARBA" id="ARBA00022989"/>
    </source>
</evidence>
<evidence type="ECO:0000313" key="8">
    <source>
        <dbReference type="Proteomes" id="UP000078295"/>
    </source>
</evidence>
<sequence length="294" mass="32338">MKKDHMKITQHADTGSVIGSLWMVVGAIGFSIMGLLVKMTGTRFEMHEYELVFWRVVFAATVLGLQAALTKKQFSTRYPQAHFWRSLAGTISLFMFFFGLVHLPLATAITFSHTSAIFLAIFSVILLKQFPSRLTWFALMLGLCGIMLILRPSILGHGLLPTLIGLTSGAMAGYAYLQVRELSLLGEPSWRIVFYFALLATLISAIASTMVGWTPIQPQMLPYLFGIGLFAMIGQLSLTHAYKVGRKFMVSALGYLVVVLSMLYGVIFFDEVLPVMAIVGIVLVIASGILAGKK</sequence>
<evidence type="ECO:0000256" key="1">
    <source>
        <dbReference type="ARBA" id="ARBA00004141"/>
    </source>
</evidence>
<evidence type="ECO:0000313" key="7">
    <source>
        <dbReference type="EMBL" id="OAV25903.1"/>
    </source>
</evidence>
<dbReference type="GO" id="GO:0016020">
    <property type="term" value="C:membrane"/>
    <property type="evidence" value="ECO:0007669"/>
    <property type="project" value="UniProtKB-SubCell"/>
</dbReference>
<dbReference type="InterPro" id="IPR000620">
    <property type="entry name" value="EamA_dom"/>
</dbReference>
<dbReference type="AlphaFoldDB" id="A0AB36DPD8"/>
<feature type="transmembrane region" description="Helical" evidence="5">
    <location>
        <begin position="275"/>
        <end position="292"/>
    </location>
</feature>
<feature type="transmembrane region" description="Helical" evidence="5">
    <location>
        <begin position="21"/>
        <end position="40"/>
    </location>
</feature>
<feature type="transmembrane region" description="Helical" evidence="5">
    <location>
        <begin position="250"/>
        <end position="269"/>
    </location>
</feature>
<accession>A0AB36DPD8</accession>
<dbReference type="RefSeq" id="WP_064603014.1">
    <property type="nucleotide sequence ID" value="NZ_JAABLA010000003.1"/>
</dbReference>
<dbReference type="PANTHER" id="PTHR22911">
    <property type="entry name" value="ACYL-MALONYL CONDENSING ENZYME-RELATED"/>
    <property type="match status" value="1"/>
</dbReference>
<feature type="domain" description="EamA" evidence="6">
    <location>
        <begin position="163"/>
        <end position="289"/>
    </location>
</feature>
<gene>
    <name evidence="7" type="ORF">AO370_0824</name>
</gene>
<keyword evidence="2 5" id="KW-0812">Transmembrane</keyword>
<comment type="caution">
    <text evidence="7">The sequence shown here is derived from an EMBL/GenBank/DDBJ whole genome shotgun (WGS) entry which is preliminary data.</text>
</comment>
<feature type="transmembrane region" description="Helical" evidence="5">
    <location>
        <begin position="220"/>
        <end position="238"/>
    </location>
</feature>
<feature type="transmembrane region" description="Helical" evidence="5">
    <location>
        <begin position="134"/>
        <end position="152"/>
    </location>
</feature>